<sequence length="113" mass="12253">MTPSLRTARACRAAAVLLLAAAGYAATRHPWLALPGLYAAAVFAWCAAREGALHRRGVALAVRAEHLARPGARFPDHDDCCERWWTSLGTRHDASCHRHTGAPDQDRAHPAPQ</sequence>
<feature type="chain" id="PRO_5029589469" evidence="2">
    <location>
        <begin position="26"/>
        <end position="113"/>
    </location>
</feature>
<gene>
    <name evidence="3" type="ORF">G3I32_24430</name>
</gene>
<dbReference type="RefSeq" id="WP_164246973.1">
    <property type="nucleotide sequence ID" value="NZ_JAAGMA010000665.1"/>
</dbReference>
<evidence type="ECO:0000313" key="4">
    <source>
        <dbReference type="Proteomes" id="UP000470446"/>
    </source>
</evidence>
<keyword evidence="2" id="KW-0732">Signal</keyword>
<feature type="signal peptide" evidence="2">
    <location>
        <begin position="1"/>
        <end position="25"/>
    </location>
</feature>
<accession>A0A7K3PPR4</accession>
<protein>
    <submittedName>
        <fullName evidence="3">Uncharacterized protein</fullName>
    </submittedName>
</protein>
<dbReference type="AlphaFoldDB" id="A0A7K3PPR4"/>
<name>A0A7K3PPR4_9ACTN</name>
<feature type="region of interest" description="Disordered" evidence="1">
    <location>
        <begin position="92"/>
        <end position="113"/>
    </location>
</feature>
<organism evidence="3 4">
    <name type="scientific">Streptomyces coelicoflavus</name>
    <dbReference type="NCBI Taxonomy" id="285562"/>
    <lineage>
        <taxon>Bacteria</taxon>
        <taxon>Bacillati</taxon>
        <taxon>Actinomycetota</taxon>
        <taxon>Actinomycetes</taxon>
        <taxon>Kitasatosporales</taxon>
        <taxon>Streptomycetaceae</taxon>
        <taxon>Streptomyces</taxon>
    </lineage>
</organism>
<feature type="compositionally biased region" description="Basic and acidic residues" evidence="1">
    <location>
        <begin position="104"/>
        <end position="113"/>
    </location>
</feature>
<reference evidence="3 4" key="1">
    <citation type="submission" date="2020-01" db="EMBL/GenBank/DDBJ databases">
        <title>Insect and environment-associated Actinomycetes.</title>
        <authorList>
            <person name="Currrie C."/>
            <person name="Chevrette M."/>
            <person name="Carlson C."/>
            <person name="Stubbendieck R."/>
            <person name="Wendt-Pienkowski E."/>
        </authorList>
    </citation>
    <scope>NUCLEOTIDE SEQUENCE [LARGE SCALE GENOMIC DNA]</scope>
    <source>
        <strain evidence="3 4">SID14163</strain>
    </source>
</reference>
<comment type="caution">
    <text evidence="3">The sequence shown here is derived from an EMBL/GenBank/DDBJ whole genome shotgun (WGS) entry which is preliminary data.</text>
</comment>
<evidence type="ECO:0000256" key="2">
    <source>
        <dbReference type="SAM" id="SignalP"/>
    </source>
</evidence>
<proteinExistence type="predicted"/>
<evidence type="ECO:0000313" key="3">
    <source>
        <dbReference type="EMBL" id="NEB11950.1"/>
    </source>
</evidence>
<dbReference type="EMBL" id="JAAGMA010000665">
    <property type="protein sequence ID" value="NEB11950.1"/>
    <property type="molecule type" value="Genomic_DNA"/>
</dbReference>
<dbReference type="Proteomes" id="UP000470446">
    <property type="component" value="Unassembled WGS sequence"/>
</dbReference>
<evidence type="ECO:0000256" key="1">
    <source>
        <dbReference type="SAM" id="MobiDB-lite"/>
    </source>
</evidence>